<accession>A0A0A9CYM1</accession>
<feature type="chain" id="PRO_5002063564" description="Leucine-rich repeat-containing N-terminal plant-type domain-containing protein" evidence="9">
    <location>
        <begin position="27"/>
        <end position="115"/>
    </location>
</feature>
<comment type="subcellular location">
    <subcellularLocation>
        <location evidence="8">Endomembrane system</location>
        <topology evidence="8">Single-pass membrane protein</topology>
    </subcellularLocation>
    <subcellularLocation>
        <location evidence="1">Membrane</location>
        <topology evidence="1">Single-pass type I membrane protein</topology>
    </subcellularLocation>
</comment>
<keyword evidence="5" id="KW-0677">Repeat</keyword>
<keyword evidence="6" id="KW-1133">Transmembrane helix</keyword>
<evidence type="ECO:0000256" key="7">
    <source>
        <dbReference type="ARBA" id="ARBA00023136"/>
    </source>
</evidence>
<protein>
    <recommendedName>
        <fullName evidence="10">Leucine-rich repeat-containing N-terminal plant-type domain-containing protein</fullName>
    </recommendedName>
</protein>
<sequence length="115" mass="13083">MGVYRRRAPAVWFLFWFLTAFELCASLNHEGFALLRFKEMVDVDPYGALLDWDEGKSSPCSWFGVECFDDGRVMSLNLANLGLRGIVPPEIGKLVHMHSLILRNNSFYGIIPTDI</sequence>
<dbReference type="EMBL" id="GBRH01217229">
    <property type="protein sequence ID" value="JAD80666.1"/>
    <property type="molecule type" value="Transcribed_RNA"/>
</dbReference>
<organism evidence="11">
    <name type="scientific">Arundo donax</name>
    <name type="common">Giant reed</name>
    <name type="synonym">Donax arundinaceus</name>
    <dbReference type="NCBI Taxonomy" id="35708"/>
    <lineage>
        <taxon>Eukaryota</taxon>
        <taxon>Viridiplantae</taxon>
        <taxon>Streptophyta</taxon>
        <taxon>Embryophyta</taxon>
        <taxon>Tracheophyta</taxon>
        <taxon>Spermatophyta</taxon>
        <taxon>Magnoliopsida</taxon>
        <taxon>Liliopsida</taxon>
        <taxon>Poales</taxon>
        <taxon>Poaceae</taxon>
        <taxon>PACMAD clade</taxon>
        <taxon>Arundinoideae</taxon>
        <taxon>Arundineae</taxon>
        <taxon>Arundo</taxon>
    </lineage>
</organism>
<keyword evidence="7" id="KW-0472">Membrane</keyword>
<reference evidence="11" key="1">
    <citation type="submission" date="2014-09" db="EMBL/GenBank/DDBJ databases">
        <authorList>
            <person name="Magalhaes I.L.F."/>
            <person name="Oliveira U."/>
            <person name="Santos F.R."/>
            <person name="Vidigal T.H.D.A."/>
            <person name="Brescovit A.D."/>
            <person name="Santos A.J."/>
        </authorList>
    </citation>
    <scope>NUCLEOTIDE SEQUENCE</scope>
    <source>
        <tissue evidence="11">Shoot tissue taken approximately 20 cm above the soil surface</tissue>
    </source>
</reference>
<dbReference type="GO" id="GO:0016020">
    <property type="term" value="C:membrane"/>
    <property type="evidence" value="ECO:0007669"/>
    <property type="project" value="UniProtKB-SubCell"/>
</dbReference>
<dbReference type="GO" id="GO:0012505">
    <property type="term" value="C:endomembrane system"/>
    <property type="evidence" value="ECO:0007669"/>
    <property type="project" value="UniProtKB-SubCell"/>
</dbReference>
<evidence type="ECO:0000256" key="8">
    <source>
        <dbReference type="ARBA" id="ARBA00037847"/>
    </source>
</evidence>
<evidence type="ECO:0000256" key="6">
    <source>
        <dbReference type="ARBA" id="ARBA00022989"/>
    </source>
</evidence>
<feature type="signal peptide" evidence="9">
    <location>
        <begin position="1"/>
        <end position="26"/>
    </location>
</feature>
<evidence type="ECO:0000256" key="1">
    <source>
        <dbReference type="ARBA" id="ARBA00004479"/>
    </source>
</evidence>
<dbReference type="AlphaFoldDB" id="A0A0A9CYM1"/>
<evidence type="ECO:0000259" key="10">
    <source>
        <dbReference type="Pfam" id="PF08263"/>
    </source>
</evidence>
<dbReference type="PANTHER" id="PTHR46084:SF44">
    <property type="entry name" value="OS05G0471000 PROTEIN"/>
    <property type="match status" value="1"/>
</dbReference>
<keyword evidence="2" id="KW-0433">Leucine-rich repeat</keyword>
<evidence type="ECO:0000256" key="3">
    <source>
        <dbReference type="ARBA" id="ARBA00022692"/>
    </source>
</evidence>
<evidence type="ECO:0000256" key="5">
    <source>
        <dbReference type="ARBA" id="ARBA00022737"/>
    </source>
</evidence>
<dbReference type="InterPro" id="IPR032675">
    <property type="entry name" value="LRR_dom_sf"/>
</dbReference>
<keyword evidence="4 9" id="KW-0732">Signal</keyword>
<name>A0A0A9CYM1_ARUDO</name>
<dbReference type="Pfam" id="PF08263">
    <property type="entry name" value="LRRNT_2"/>
    <property type="match status" value="1"/>
</dbReference>
<evidence type="ECO:0000313" key="11">
    <source>
        <dbReference type="EMBL" id="JAD80666.1"/>
    </source>
</evidence>
<evidence type="ECO:0000256" key="2">
    <source>
        <dbReference type="ARBA" id="ARBA00022614"/>
    </source>
</evidence>
<dbReference type="PANTHER" id="PTHR46084">
    <property type="entry name" value="PROTEIN MALE DISCOVERER 2"/>
    <property type="match status" value="1"/>
</dbReference>
<dbReference type="Gene3D" id="3.80.10.10">
    <property type="entry name" value="Ribonuclease Inhibitor"/>
    <property type="match status" value="1"/>
</dbReference>
<feature type="domain" description="Leucine-rich repeat-containing N-terminal plant-type" evidence="10">
    <location>
        <begin position="27"/>
        <end position="67"/>
    </location>
</feature>
<dbReference type="InterPro" id="IPR013210">
    <property type="entry name" value="LRR_N_plant-typ"/>
</dbReference>
<evidence type="ECO:0000256" key="4">
    <source>
        <dbReference type="ARBA" id="ARBA00022729"/>
    </source>
</evidence>
<dbReference type="SUPFAM" id="SSF52058">
    <property type="entry name" value="L domain-like"/>
    <property type="match status" value="1"/>
</dbReference>
<keyword evidence="3" id="KW-0812">Transmembrane</keyword>
<proteinExistence type="predicted"/>
<evidence type="ECO:0000256" key="9">
    <source>
        <dbReference type="SAM" id="SignalP"/>
    </source>
</evidence>
<reference evidence="11" key="2">
    <citation type="journal article" date="2015" name="Data Brief">
        <title>Shoot transcriptome of the giant reed, Arundo donax.</title>
        <authorList>
            <person name="Barrero R.A."/>
            <person name="Guerrero F.D."/>
            <person name="Moolhuijzen P."/>
            <person name="Goolsby J.A."/>
            <person name="Tidwell J."/>
            <person name="Bellgard S.E."/>
            <person name="Bellgard M.I."/>
        </authorList>
    </citation>
    <scope>NUCLEOTIDE SEQUENCE</scope>
    <source>
        <tissue evidence="11">Shoot tissue taken approximately 20 cm above the soil surface</tissue>
    </source>
</reference>